<feature type="domain" description="MYND-type" evidence="5">
    <location>
        <begin position="14"/>
        <end position="52"/>
    </location>
</feature>
<sequence>MEGVNVDDVRSTQCYNTGCTNPGPNRCAGCKVVRYCSKACQRAHWPAHKHICRNGVVKPEVDERSGERSRVINNAVRILPGHFSDRESLRQLVKPFRMQSWRQENPDEEGECREIKQKFGWGKVVDGGKCYDHKGTDTWYYLIYIDPTKRTRTPRNEVVELVTERRPEHSKETFVRHGHGPVHGEAVWIRSGPKGNFTPEEILIDDVLDTILYYQTHPPLTVWHERESSRFVRMTAAKIGVDPTKLRYFG</sequence>
<dbReference type="AlphaFoldDB" id="A0A8T0GF68"/>
<dbReference type="SUPFAM" id="SSF144232">
    <property type="entry name" value="HIT/MYND zinc finger-like"/>
    <property type="match status" value="1"/>
</dbReference>
<organism evidence="6 7">
    <name type="scientific">Ceratodon purpureus</name>
    <name type="common">Fire moss</name>
    <name type="synonym">Dicranum purpureum</name>
    <dbReference type="NCBI Taxonomy" id="3225"/>
    <lineage>
        <taxon>Eukaryota</taxon>
        <taxon>Viridiplantae</taxon>
        <taxon>Streptophyta</taxon>
        <taxon>Embryophyta</taxon>
        <taxon>Bryophyta</taxon>
        <taxon>Bryophytina</taxon>
        <taxon>Bryopsida</taxon>
        <taxon>Dicranidae</taxon>
        <taxon>Pseudoditrichales</taxon>
        <taxon>Ditrichaceae</taxon>
        <taxon>Ceratodon</taxon>
    </lineage>
</organism>
<evidence type="ECO:0000256" key="4">
    <source>
        <dbReference type="PROSITE-ProRule" id="PRU00134"/>
    </source>
</evidence>
<evidence type="ECO:0000256" key="3">
    <source>
        <dbReference type="ARBA" id="ARBA00022833"/>
    </source>
</evidence>
<dbReference type="GO" id="GO:0008270">
    <property type="term" value="F:zinc ion binding"/>
    <property type="evidence" value="ECO:0007669"/>
    <property type="project" value="UniProtKB-KW"/>
</dbReference>
<accession>A0A8T0GF68</accession>
<comment type="caution">
    <text evidence="6">The sequence shown here is derived from an EMBL/GenBank/DDBJ whole genome shotgun (WGS) entry which is preliminary data.</text>
</comment>
<dbReference type="Gene3D" id="6.10.140.2220">
    <property type="match status" value="1"/>
</dbReference>
<reference evidence="6 7" key="1">
    <citation type="submission" date="2020-06" db="EMBL/GenBank/DDBJ databases">
        <title>WGS assembly of Ceratodon purpureus strain R40.</title>
        <authorList>
            <person name="Carey S.B."/>
            <person name="Jenkins J."/>
            <person name="Shu S."/>
            <person name="Lovell J.T."/>
            <person name="Sreedasyam A."/>
            <person name="Maumus F."/>
            <person name="Tiley G.P."/>
            <person name="Fernandez-Pozo N."/>
            <person name="Barry K."/>
            <person name="Chen C."/>
            <person name="Wang M."/>
            <person name="Lipzen A."/>
            <person name="Daum C."/>
            <person name="Saski C.A."/>
            <person name="Payton A.C."/>
            <person name="Mcbreen J.C."/>
            <person name="Conrad R.E."/>
            <person name="Kollar L.M."/>
            <person name="Olsson S."/>
            <person name="Huttunen S."/>
            <person name="Landis J.B."/>
            <person name="Wickett N.J."/>
            <person name="Johnson M.G."/>
            <person name="Rensing S.A."/>
            <person name="Grimwood J."/>
            <person name="Schmutz J."/>
            <person name="Mcdaniel S.F."/>
        </authorList>
    </citation>
    <scope>NUCLEOTIDE SEQUENCE [LARGE SCALE GENOMIC DNA]</scope>
    <source>
        <strain evidence="6 7">R40</strain>
    </source>
</reference>
<evidence type="ECO:0000256" key="1">
    <source>
        <dbReference type="ARBA" id="ARBA00022723"/>
    </source>
</evidence>
<keyword evidence="1" id="KW-0479">Metal-binding</keyword>
<evidence type="ECO:0000256" key="2">
    <source>
        <dbReference type="ARBA" id="ARBA00022771"/>
    </source>
</evidence>
<evidence type="ECO:0000259" key="5">
    <source>
        <dbReference type="PROSITE" id="PS50865"/>
    </source>
</evidence>
<protein>
    <recommendedName>
        <fullName evidence="5">MYND-type domain-containing protein</fullName>
    </recommendedName>
</protein>
<dbReference type="InterPro" id="IPR002893">
    <property type="entry name" value="Znf_MYND"/>
</dbReference>
<dbReference type="PROSITE" id="PS01360">
    <property type="entry name" value="ZF_MYND_1"/>
    <property type="match status" value="1"/>
</dbReference>
<dbReference type="Pfam" id="PF01753">
    <property type="entry name" value="zf-MYND"/>
    <property type="match status" value="1"/>
</dbReference>
<evidence type="ECO:0000313" key="6">
    <source>
        <dbReference type="EMBL" id="KAG0557315.1"/>
    </source>
</evidence>
<keyword evidence="3" id="KW-0862">Zinc</keyword>
<evidence type="ECO:0000313" key="7">
    <source>
        <dbReference type="Proteomes" id="UP000822688"/>
    </source>
</evidence>
<dbReference type="Proteomes" id="UP000822688">
    <property type="component" value="Chromosome 11"/>
</dbReference>
<keyword evidence="2 4" id="KW-0863">Zinc-finger</keyword>
<keyword evidence="7" id="KW-1185">Reference proteome</keyword>
<name>A0A8T0GF68_CERPU</name>
<dbReference type="EMBL" id="CM026432">
    <property type="protein sequence ID" value="KAG0557315.1"/>
    <property type="molecule type" value="Genomic_DNA"/>
</dbReference>
<proteinExistence type="predicted"/>
<dbReference type="PROSITE" id="PS50865">
    <property type="entry name" value="ZF_MYND_2"/>
    <property type="match status" value="1"/>
</dbReference>
<gene>
    <name evidence="6" type="ORF">KC19_11G119600</name>
</gene>